<evidence type="ECO:0000256" key="1">
    <source>
        <dbReference type="SAM" id="Coils"/>
    </source>
</evidence>
<dbReference type="AlphaFoldDB" id="A0A6P5GQ61"/>
<organism evidence="3 4">
    <name type="scientific">Ananas comosus</name>
    <name type="common">Pineapple</name>
    <name type="synonym">Ananas ananas</name>
    <dbReference type="NCBI Taxonomy" id="4615"/>
    <lineage>
        <taxon>Eukaryota</taxon>
        <taxon>Viridiplantae</taxon>
        <taxon>Streptophyta</taxon>
        <taxon>Embryophyta</taxon>
        <taxon>Tracheophyta</taxon>
        <taxon>Spermatophyta</taxon>
        <taxon>Magnoliopsida</taxon>
        <taxon>Liliopsida</taxon>
        <taxon>Poales</taxon>
        <taxon>Bromeliaceae</taxon>
        <taxon>Bromelioideae</taxon>
        <taxon>Ananas</taxon>
    </lineage>
</organism>
<accession>A0A6P5GQ61</accession>
<dbReference type="Proteomes" id="UP000515123">
    <property type="component" value="Linkage group 19"/>
</dbReference>
<sequence>MRRGWSTVAAAQRRGRTQASVWARAGAAAAGRGGDGSASGLRRPAERGARARGSRQEVILGGGGALAAVATRLGQARPGLQQTAGAAAAAPGDGGGRRGRSQEHGAIPGEGLQEIDLQKKILENSEGLSSLGKIAWEGDRYSQILGKEKRGYVRGLGLGPSANEIFKARFEGLKMTTFDEITVEKEMRQMKEHMERLEKQIQEQNNTIIELKHMVQCLATGRAIECGQLIEPSIGRASEVEECSARNTSDSVHHNGSSKCKKSTCRKKIASDASASHI</sequence>
<proteinExistence type="predicted"/>
<evidence type="ECO:0000256" key="2">
    <source>
        <dbReference type="SAM" id="MobiDB-lite"/>
    </source>
</evidence>
<evidence type="ECO:0000313" key="3">
    <source>
        <dbReference type="Proteomes" id="UP000515123"/>
    </source>
</evidence>
<feature type="coiled-coil region" evidence="1">
    <location>
        <begin position="180"/>
        <end position="214"/>
    </location>
</feature>
<feature type="region of interest" description="Disordered" evidence="2">
    <location>
        <begin position="28"/>
        <end position="55"/>
    </location>
</feature>
<evidence type="ECO:0000313" key="4">
    <source>
        <dbReference type="RefSeq" id="XP_020109942.1"/>
    </source>
</evidence>
<keyword evidence="3" id="KW-1185">Reference proteome</keyword>
<reference evidence="3" key="1">
    <citation type="journal article" date="2015" name="Nat. Genet.">
        <title>The pineapple genome and the evolution of CAM photosynthesis.</title>
        <authorList>
            <person name="Ming R."/>
            <person name="VanBuren R."/>
            <person name="Wai C.M."/>
            <person name="Tang H."/>
            <person name="Schatz M.C."/>
            <person name="Bowers J.E."/>
            <person name="Lyons E."/>
            <person name="Wang M.L."/>
            <person name="Chen J."/>
            <person name="Biggers E."/>
            <person name="Zhang J."/>
            <person name="Huang L."/>
            <person name="Zhang L."/>
            <person name="Miao W."/>
            <person name="Zhang J."/>
            <person name="Ye Z."/>
            <person name="Miao C."/>
            <person name="Lin Z."/>
            <person name="Wang H."/>
            <person name="Zhou H."/>
            <person name="Yim W.C."/>
            <person name="Priest H.D."/>
            <person name="Zheng C."/>
            <person name="Woodhouse M."/>
            <person name="Edger P.P."/>
            <person name="Guyot R."/>
            <person name="Guo H.B."/>
            <person name="Guo H."/>
            <person name="Zheng G."/>
            <person name="Singh R."/>
            <person name="Sharma A."/>
            <person name="Min X."/>
            <person name="Zheng Y."/>
            <person name="Lee H."/>
            <person name="Gurtowski J."/>
            <person name="Sedlazeck F.J."/>
            <person name="Harkess A."/>
            <person name="McKain M.R."/>
            <person name="Liao Z."/>
            <person name="Fang J."/>
            <person name="Liu J."/>
            <person name="Zhang X."/>
            <person name="Zhang Q."/>
            <person name="Hu W."/>
            <person name="Qin Y."/>
            <person name="Wang K."/>
            <person name="Chen L.Y."/>
            <person name="Shirley N."/>
            <person name="Lin Y.R."/>
            <person name="Liu L.Y."/>
            <person name="Hernandez A.G."/>
            <person name="Wright C.L."/>
            <person name="Bulone V."/>
            <person name="Tuskan G.A."/>
            <person name="Heath K."/>
            <person name="Zee F."/>
            <person name="Moore P.H."/>
            <person name="Sunkar R."/>
            <person name="Leebens-Mack J.H."/>
            <person name="Mockler T."/>
            <person name="Bennetzen J.L."/>
            <person name="Freeling M."/>
            <person name="Sankoff D."/>
            <person name="Paterson A.H."/>
            <person name="Zhu X."/>
            <person name="Yang X."/>
            <person name="Smith J.A."/>
            <person name="Cushman J.C."/>
            <person name="Paull R.E."/>
            <person name="Yu Q."/>
        </authorList>
    </citation>
    <scope>NUCLEOTIDE SEQUENCE [LARGE SCALE GENOMIC DNA]</scope>
    <source>
        <strain evidence="3">cv. F153</strain>
    </source>
</reference>
<protein>
    <submittedName>
        <fullName evidence="4">Uncharacterized protein LOC109725244</fullName>
    </submittedName>
</protein>
<dbReference type="RefSeq" id="XP_020109942.1">
    <property type="nucleotide sequence ID" value="XM_020254353.1"/>
</dbReference>
<feature type="region of interest" description="Disordered" evidence="2">
    <location>
        <begin position="80"/>
        <end position="111"/>
    </location>
</feature>
<reference evidence="4" key="2">
    <citation type="submission" date="2025-08" db="UniProtKB">
        <authorList>
            <consortium name="RefSeq"/>
        </authorList>
    </citation>
    <scope>IDENTIFICATION</scope>
    <source>
        <tissue evidence="4">Leaf</tissue>
    </source>
</reference>
<gene>
    <name evidence="4" type="primary">LOC109725244</name>
</gene>
<keyword evidence="1" id="KW-0175">Coiled coil</keyword>
<name>A0A6P5GQ61_ANACO</name>
<dbReference type="GeneID" id="109725244"/>